<name>A0A5J4ULP8_9EUKA</name>
<keyword evidence="1" id="KW-0479">Metal-binding</keyword>
<dbReference type="Pfam" id="PF00168">
    <property type="entry name" value="C2"/>
    <property type="match status" value="2"/>
</dbReference>
<feature type="domain" description="C2" evidence="4">
    <location>
        <begin position="1"/>
        <end position="90"/>
    </location>
</feature>
<dbReference type="GO" id="GO:0046872">
    <property type="term" value="F:metal ion binding"/>
    <property type="evidence" value="ECO:0007669"/>
    <property type="project" value="UniProtKB-KW"/>
</dbReference>
<dbReference type="Proteomes" id="UP000324800">
    <property type="component" value="Unassembled WGS sequence"/>
</dbReference>
<feature type="region of interest" description="Disordered" evidence="3">
    <location>
        <begin position="614"/>
        <end position="638"/>
    </location>
</feature>
<dbReference type="SUPFAM" id="SSF49562">
    <property type="entry name" value="C2 domain (Calcium/lipid-binding domain, CaLB)"/>
    <property type="match status" value="2"/>
</dbReference>
<organism evidence="5 6">
    <name type="scientific">Streblomastix strix</name>
    <dbReference type="NCBI Taxonomy" id="222440"/>
    <lineage>
        <taxon>Eukaryota</taxon>
        <taxon>Metamonada</taxon>
        <taxon>Preaxostyla</taxon>
        <taxon>Oxymonadida</taxon>
        <taxon>Streblomastigidae</taxon>
        <taxon>Streblomastix</taxon>
    </lineage>
</organism>
<feature type="compositionally biased region" description="Basic and acidic residues" evidence="3">
    <location>
        <begin position="265"/>
        <end position="283"/>
    </location>
</feature>
<feature type="region of interest" description="Disordered" evidence="3">
    <location>
        <begin position="461"/>
        <end position="480"/>
    </location>
</feature>
<sequence>MDIFSKTDPFVVFQAEDDWVQTTVAKSTLNHEYLNEEYDLVYDPTKMDGKHEIDVEVYDQDSVTKNDLIGTVSVDILPSLNKERQIDLFLQPKKKKKKDSSIFKSDENAVNSDYKLGKVSFAMTYFSEQDWNKKKEEDQLRKKQEEDSPTKAKQTEEQQKQQQQEKSRKKKEIQNQQDQKNQNLLLKSVKNQNALLAQKNQTDQDKKKQIKKRQSLIKIPSMEQKKEINNKPQQLKKSASEVKSPTKLDYNKRQQKQVTVQQQKGVEKDKDAEKRRKEKKKEDEKEDENEYIEKLKNRRSKVSNQSSYNNDDQDYRRYKQDSGVFEGEEDDDEASGDLDDQEDDEDQIPYEKGFVKINNISVRNVSKLAIGGKADPYVIFKVGEKQRQTSIAPKTYNYNYKFEKFAFPFNPFKNNSPREVKVEVWDYNNYGRNDLIGTASAEILPSFNNKQHIDMFIQPTKQRKDDLSKSLTKNSTNSSLHDQDYKLGKIVFTMVYITEEEQRKQRQEEEEKKIQNGQTSVYQRLEQEWLMYDQEKKRNQQLQQQLQEQQQQQQQQQQQEEKGDDKDKQKNNNQVSNVNVKNANQDRLEKTYPNISQHSSEMTQQKAPLNKTLNLDHQGKQKIDTQKKNPYDQTTNNLYDKYTISPELEKDISIEQERLN</sequence>
<evidence type="ECO:0000256" key="1">
    <source>
        <dbReference type="ARBA" id="ARBA00022723"/>
    </source>
</evidence>
<feature type="region of interest" description="Disordered" evidence="3">
    <location>
        <begin position="132"/>
        <end position="181"/>
    </location>
</feature>
<feature type="compositionally biased region" description="Basic and acidic residues" evidence="3">
    <location>
        <begin position="238"/>
        <end position="252"/>
    </location>
</feature>
<feature type="domain" description="C2" evidence="4">
    <location>
        <begin position="334"/>
        <end position="457"/>
    </location>
</feature>
<feature type="compositionally biased region" description="Basic and acidic residues" evidence="3">
    <location>
        <begin position="559"/>
        <end position="570"/>
    </location>
</feature>
<dbReference type="SMART" id="SM00239">
    <property type="entry name" value="C2"/>
    <property type="match status" value="2"/>
</dbReference>
<dbReference type="InterPro" id="IPR000008">
    <property type="entry name" value="C2_dom"/>
</dbReference>
<evidence type="ECO:0000313" key="6">
    <source>
        <dbReference type="Proteomes" id="UP000324800"/>
    </source>
</evidence>
<evidence type="ECO:0000256" key="2">
    <source>
        <dbReference type="ARBA" id="ARBA00022837"/>
    </source>
</evidence>
<feature type="region of interest" description="Disordered" evidence="3">
    <location>
        <begin position="540"/>
        <end position="588"/>
    </location>
</feature>
<feature type="compositionally biased region" description="Basic and acidic residues" evidence="3">
    <location>
        <begin position="617"/>
        <end position="630"/>
    </location>
</feature>
<feature type="compositionally biased region" description="Basic and acidic residues" evidence="3">
    <location>
        <begin position="132"/>
        <end position="166"/>
    </location>
</feature>
<feature type="compositionally biased region" description="Low complexity" evidence="3">
    <location>
        <begin position="469"/>
        <end position="480"/>
    </location>
</feature>
<feature type="compositionally biased region" description="Low complexity" evidence="3">
    <location>
        <begin position="540"/>
        <end position="558"/>
    </location>
</feature>
<feature type="compositionally biased region" description="Acidic residues" evidence="3">
    <location>
        <begin position="326"/>
        <end position="345"/>
    </location>
</feature>
<proteinExistence type="predicted"/>
<reference evidence="5 6" key="1">
    <citation type="submission" date="2019-03" db="EMBL/GenBank/DDBJ databases">
        <title>Single cell metagenomics reveals metabolic interactions within the superorganism composed of flagellate Streblomastix strix and complex community of Bacteroidetes bacteria on its surface.</title>
        <authorList>
            <person name="Treitli S.C."/>
            <person name="Kolisko M."/>
            <person name="Husnik F."/>
            <person name="Keeling P."/>
            <person name="Hampl V."/>
        </authorList>
    </citation>
    <scope>NUCLEOTIDE SEQUENCE [LARGE SCALE GENOMIC DNA]</scope>
    <source>
        <strain evidence="5">ST1C</strain>
    </source>
</reference>
<evidence type="ECO:0000313" key="5">
    <source>
        <dbReference type="EMBL" id="KAA6371203.1"/>
    </source>
</evidence>
<feature type="non-terminal residue" evidence="5">
    <location>
        <position position="660"/>
    </location>
</feature>
<dbReference type="CDD" id="cd00030">
    <property type="entry name" value="C2"/>
    <property type="match status" value="2"/>
</dbReference>
<keyword evidence="2" id="KW-0106">Calcium</keyword>
<gene>
    <name evidence="5" type="ORF">EZS28_033270</name>
</gene>
<evidence type="ECO:0000259" key="4">
    <source>
        <dbReference type="PROSITE" id="PS50004"/>
    </source>
</evidence>
<comment type="caution">
    <text evidence="5">The sequence shown here is derived from an EMBL/GenBank/DDBJ whole genome shotgun (WGS) entry which is preliminary data.</text>
</comment>
<dbReference type="EMBL" id="SNRW01014684">
    <property type="protein sequence ID" value="KAA6371203.1"/>
    <property type="molecule type" value="Genomic_DNA"/>
</dbReference>
<evidence type="ECO:0000256" key="3">
    <source>
        <dbReference type="SAM" id="MobiDB-lite"/>
    </source>
</evidence>
<dbReference type="PANTHER" id="PTHR45911">
    <property type="entry name" value="C2 DOMAIN-CONTAINING PROTEIN"/>
    <property type="match status" value="1"/>
</dbReference>
<protein>
    <recommendedName>
        <fullName evidence="4">C2 domain-containing protein</fullName>
    </recommendedName>
</protein>
<dbReference type="AlphaFoldDB" id="A0A5J4ULP8"/>
<accession>A0A5J4ULP8</accession>
<feature type="region of interest" description="Disordered" evidence="3">
    <location>
        <begin position="196"/>
        <end position="345"/>
    </location>
</feature>
<dbReference type="PROSITE" id="PS50004">
    <property type="entry name" value="C2"/>
    <property type="match status" value="2"/>
</dbReference>
<dbReference type="Gene3D" id="2.60.40.150">
    <property type="entry name" value="C2 domain"/>
    <property type="match status" value="2"/>
</dbReference>
<dbReference type="InterPro" id="IPR035892">
    <property type="entry name" value="C2_domain_sf"/>
</dbReference>